<feature type="transmembrane region" description="Helical" evidence="7">
    <location>
        <begin position="312"/>
        <end position="334"/>
    </location>
</feature>
<feature type="transmembrane region" description="Helical" evidence="7">
    <location>
        <begin position="12"/>
        <end position="36"/>
    </location>
</feature>
<evidence type="ECO:0000313" key="9">
    <source>
        <dbReference type="Proteomes" id="UP000058613"/>
    </source>
</evidence>
<keyword evidence="5 7" id="KW-1133">Transmembrane helix</keyword>
<feature type="transmembrane region" description="Helical" evidence="7">
    <location>
        <begin position="92"/>
        <end position="113"/>
    </location>
</feature>
<feature type="transmembrane region" description="Helical" evidence="7">
    <location>
        <begin position="197"/>
        <end position="220"/>
    </location>
</feature>
<accession>A0A0P0N2U9</accession>
<feature type="transmembrane region" description="Helical" evidence="7">
    <location>
        <begin position="241"/>
        <end position="262"/>
    </location>
</feature>
<dbReference type="EMBL" id="CP013011">
    <property type="protein sequence ID" value="ALL00967.1"/>
    <property type="molecule type" value="Genomic_DNA"/>
</dbReference>
<evidence type="ECO:0000256" key="4">
    <source>
        <dbReference type="ARBA" id="ARBA00022692"/>
    </source>
</evidence>
<evidence type="ECO:0000256" key="2">
    <source>
        <dbReference type="ARBA" id="ARBA00008929"/>
    </source>
</evidence>
<evidence type="ECO:0000256" key="3">
    <source>
        <dbReference type="ARBA" id="ARBA00022475"/>
    </source>
</evidence>
<feature type="transmembrane region" description="Helical" evidence="7">
    <location>
        <begin position="282"/>
        <end position="305"/>
    </location>
</feature>
<dbReference type="OrthoDB" id="41377at2157"/>
<dbReference type="KEGG" id="pdl:Pyrde_0919"/>
<evidence type="ECO:0000256" key="6">
    <source>
        <dbReference type="ARBA" id="ARBA00023136"/>
    </source>
</evidence>
<dbReference type="InterPro" id="IPR052049">
    <property type="entry name" value="Electron_transfer_protein"/>
</dbReference>
<organism evidence="8 9">
    <name type="scientific">Pyrodictium delaneyi</name>
    <dbReference type="NCBI Taxonomy" id="1273541"/>
    <lineage>
        <taxon>Archaea</taxon>
        <taxon>Thermoproteota</taxon>
        <taxon>Thermoprotei</taxon>
        <taxon>Desulfurococcales</taxon>
        <taxon>Pyrodictiaceae</taxon>
        <taxon>Pyrodictium</taxon>
    </lineage>
</organism>
<sequence>MAGEKAKTKDMGVAGYALLGVGALLTLLFIYGVYGYQTLSEASPLHALVPWGLMVTGYVFFAISSGGVFDALAIRLGIYCEEEALPLARKTLWLALALLVPGILLVFADLTHIGHSMWIYLGFNPSARIAWNGILYIVYAGFAVTTLLYTIMKGEEALTKPIGRALLLGGLLASLTLEYNLALAFGQNLAVPAWFSVPLGVLNIALAFMLGAAWTAIGLGEVATRLTALPLERWRECCVRGVSKELAGMAVAVGFLVMWSLVQQEGWGLATVAKNLLVGGELAGVFWLGVLLAVIAPIVLGLYAGTRVSRPAMVAGSIAGIVGAFLLLHSLVVAGQLARLEAMPSYEALAAHALGQEYKAEVLHELLASPIEAAAVVGGFGLWLLLYIIGLRILAIEPGEKPNKILVLR</sequence>
<dbReference type="RefSeq" id="WP_055408636.1">
    <property type="nucleotide sequence ID" value="NZ_CP013011.1"/>
</dbReference>
<dbReference type="PANTHER" id="PTHR34856:SF2">
    <property type="entry name" value="PROTEIN NRFD"/>
    <property type="match status" value="1"/>
</dbReference>
<evidence type="ECO:0008006" key="10">
    <source>
        <dbReference type="Google" id="ProtNLM"/>
    </source>
</evidence>
<evidence type="ECO:0000313" key="8">
    <source>
        <dbReference type="EMBL" id="ALL00967.1"/>
    </source>
</evidence>
<keyword evidence="3" id="KW-1003">Cell membrane</keyword>
<feature type="transmembrane region" description="Helical" evidence="7">
    <location>
        <begin position="164"/>
        <end position="185"/>
    </location>
</feature>
<comment type="subcellular location">
    <subcellularLocation>
        <location evidence="1">Cell membrane</location>
        <topology evidence="1">Multi-pass membrane protein</topology>
    </subcellularLocation>
</comment>
<evidence type="ECO:0000256" key="1">
    <source>
        <dbReference type="ARBA" id="ARBA00004651"/>
    </source>
</evidence>
<reference evidence="8 9" key="1">
    <citation type="submission" date="2015-10" db="EMBL/GenBank/DDBJ databases">
        <title>Complete genome sequence of hyperthermophilic archaeon Pyrodictium delaneyi Su06.</title>
        <authorList>
            <person name="Jung J.-H."/>
            <person name="Lin J."/>
            <person name="Holden J.F."/>
            <person name="Park C.-S."/>
        </authorList>
    </citation>
    <scope>NUCLEOTIDE SEQUENCE [LARGE SCALE GENOMIC DNA]</scope>
    <source>
        <strain evidence="8 9">Su06</strain>
    </source>
</reference>
<comment type="similarity">
    <text evidence="2">Belongs to the NrfD family.</text>
</comment>
<evidence type="ECO:0000256" key="7">
    <source>
        <dbReference type="SAM" id="Phobius"/>
    </source>
</evidence>
<evidence type="ECO:0000256" key="5">
    <source>
        <dbReference type="ARBA" id="ARBA00022989"/>
    </source>
</evidence>
<dbReference type="Pfam" id="PF03916">
    <property type="entry name" value="NrfD"/>
    <property type="match status" value="1"/>
</dbReference>
<feature type="transmembrane region" description="Helical" evidence="7">
    <location>
        <begin position="48"/>
        <end position="72"/>
    </location>
</feature>
<dbReference type="GO" id="GO:0005886">
    <property type="term" value="C:plasma membrane"/>
    <property type="evidence" value="ECO:0007669"/>
    <property type="project" value="UniProtKB-SubCell"/>
</dbReference>
<keyword evidence="4 7" id="KW-0812">Transmembrane</keyword>
<dbReference type="AlphaFoldDB" id="A0A0P0N2U9"/>
<keyword evidence="6 7" id="KW-0472">Membrane</keyword>
<feature type="transmembrane region" description="Helical" evidence="7">
    <location>
        <begin position="133"/>
        <end position="152"/>
    </location>
</feature>
<proteinExistence type="inferred from homology"/>
<dbReference type="Proteomes" id="UP000058613">
    <property type="component" value="Chromosome"/>
</dbReference>
<feature type="transmembrane region" description="Helical" evidence="7">
    <location>
        <begin position="373"/>
        <end position="395"/>
    </location>
</feature>
<name>A0A0P0N2U9_9CREN</name>
<dbReference type="GeneID" id="26099257"/>
<dbReference type="InterPro" id="IPR005614">
    <property type="entry name" value="NrfD-like"/>
</dbReference>
<dbReference type="STRING" id="1273541.Pyrde_0919"/>
<dbReference type="PANTHER" id="PTHR34856">
    <property type="entry name" value="PROTEIN NRFD"/>
    <property type="match status" value="1"/>
</dbReference>
<protein>
    <recommendedName>
        <fullName evidence="10">Polysulfide reductase</fullName>
    </recommendedName>
</protein>
<gene>
    <name evidence="8" type="ORF">Pyrde_0919</name>
</gene>